<evidence type="ECO:0000256" key="5">
    <source>
        <dbReference type="ARBA" id="ARBA00022741"/>
    </source>
</evidence>
<keyword evidence="4" id="KW-1003">Cell membrane</keyword>
<comment type="subcellular location">
    <subcellularLocation>
        <location evidence="1">Cell membrane</location>
        <topology evidence="1">Peripheral membrane protein</topology>
    </subcellularLocation>
</comment>
<dbReference type="Pfam" id="PF08352">
    <property type="entry name" value="oligo_HPY"/>
    <property type="match status" value="1"/>
</dbReference>
<name>A0A2U3APJ1_9BACL</name>
<dbReference type="GO" id="GO:0005524">
    <property type="term" value="F:ATP binding"/>
    <property type="evidence" value="ECO:0007669"/>
    <property type="project" value="UniProtKB-KW"/>
</dbReference>
<keyword evidence="7" id="KW-0472">Membrane</keyword>
<dbReference type="InterPro" id="IPR013563">
    <property type="entry name" value="Oligopep_ABC_C"/>
</dbReference>
<organism evidence="9 10">
    <name type="scientific">Kurthia sibirica</name>
    <dbReference type="NCBI Taxonomy" id="202750"/>
    <lineage>
        <taxon>Bacteria</taxon>
        <taxon>Bacillati</taxon>
        <taxon>Bacillota</taxon>
        <taxon>Bacilli</taxon>
        <taxon>Bacillales</taxon>
        <taxon>Caryophanaceae</taxon>
        <taxon>Kurthia</taxon>
    </lineage>
</organism>
<dbReference type="GO" id="GO:0015833">
    <property type="term" value="P:peptide transport"/>
    <property type="evidence" value="ECO:0007669"/>
    <property type="project" value="InterPro"/>
</dbReference>
<dbReference type="PROSITE" id="PS00211">
    <property type="entry name" value="ABC_TRANSPORTER_1"/>
    <property type="match status" value="1"/>
</dbReference>
<dbReference type="GO" id="GO:0005886">
    <property type="term" value="C:plasma membrane"/>
    <property type="evidence" value="ECO:0007669"/>
    <property type="project" value="UniProtKB-SubCell"/>
</dbReference>
<dbReference type="Gene3D" id="3.40.50.300">
    <property type="entry name" value="P-loop containing nucleotide triphosphate hydrolases"/>
    <property type="match status" value="1"/>
</dbReference>
<evidence type="ECO:0000256" key="4">
    <source>
        <dbReference type="ARBA" id="ARBA00022475"/>
    </source>
</evidence>
<dbReference type="OrthoDB" id="9806285at2"/>
<dbReference type="CDD" id="cd03257">
    <property type="entry name" value="ABC_NikE_OppD_transporters"/>
    <property type="match status" value="1"/>
</dbReference>
<keyword evidence="6 9" id="KW-0067">ATP-binding</keyword>
<gene>
    <name evidence="9" type="ORF">DEX24_03685</name>
</gene>
<accession>A0A2U3APJ1</accession>
<comment type="similarity">
    <text evidence="2">Belongs to the ABC transporter superfamily.</text>
</comment>
<evidence type="ECO:0000313" key="10">
    <source>
        <dbReference type="Proteomes" id="UP000245938"/>
    </source>
</evidence>
<dbReference type="Pfam" id="PF00005">
    <property type="entry name" value="ABC_tran"/>
    <property type="match status" value="1"/>
</dbReference>
<evidence type="ECO:0000256" key="1">
    <source>
        <dbReference type="ARBA" id="ARBA00004202"/>
    </source>
</evidence>
<proteinExistence type="inferred from homology"/>
<sequence>MTELKNLLEVTNLETTFFTDDGVVPAVDGVSFTLKEREILGIVGESGSGKSVTSLSVMGLIPSPPGKITEGKIMFDGKDLTKLKERDLRKIRGNDIAMIFQEPMTSLNPLFTIEKQLNEAVLLHNKKWSKKQATARSIEMMKLVGLPRVEELIKEYPHQLSGGMRQRVMIAMALVADPKVLIADEPTTALDVTIQAQILELMRDLNNRLNTAVMLITHDLGVVAETCERVIVMYSGQIVEQGYVKDIFKDPQHPYTQGLIKSVPDMREKKDRLYSIPGNVPKPGTIKAGCRFATRCEFAFDRCLVDEPVLYKTRENHLTRCFLHEQKESDLHGRTIAEG</sequence>
<dbReference type="InterPro" id="IPR003439">
    <property type="entry name" value="ABC_transporter-like_ATP-bd"/>
</dbReference>
<evidence type="ECO:0000313" key="9">
    <source>
        <dbReference type="EMBL" id="PWI26444.1"/>
    </source>
</evidence>
<evidence type="ECO:0000256" key="6">
    <source>
        <dbReference type="ARBA" id="ARBA00022840"/>
    </source>
</evidence>
<dbReference type="InterPro" id="IPR017871">
    <property type="entry name" value="ABC_transporter-like_CS"/>
</dbReference>
<evidence type="ECO:0000256" key="2">
    <source>
        <dbReference type="ARBA" id="ARBA00005417"/>
    </source>
</evidence>
<evidence type="ECO:0000259" key="8">
    <source>
        <dbReference type="PROSITE" id="PS50893"/>
    </source>
</evidence>
<dbReference type="EMBL" id="QFVR01000003">
    <property type="protein sequence ID" value="PWI26444.1"/>
    <property type="molecule type" value="Genomic_DNA"/>
</dbReference>
<evidence type="ECO:0000256" key="3">
    <source>
        <dbReference type="ARBA" id="ARBA00022448"/>
    </source>
</evidence>
<dbReference type="InterPro" id="IPR027417">
    <property type="entry name" value="P-loop_NTPase"/>
</dbReference>
<dbReference type="GO" id="GO:0016887">
    <property type="term" value="F:ATP hydrolysis activity"/>
    <property type="evidence" value="ECO:0007669"/>
    <property type="project" value="InterPro"/>
</dbReference>
<keyword evidence="3" id="KW-0813">Transport</keyword>
<dbReference type="AlphaFoldDB" id="A0A2U3APJ1"/>
<dbReference type="InterPro" id="IPR050388">
    <property type="entry name" value="ABC_Ni/Peptide_Import"/>
</dbReference>
<dbReference type="PANTHER" id="PTHR43297">
    <property type="entry name" value="OLIGOPEPTIDE TRANSPORT ATP-BINDING PROTEIN APPD"/>
    <property type="match status" value="1"/>
</dbReference>
<dbReference type="NCBIfam" id="TIGR01727">
    <property type="entry name" value="oligo_HPY"/>
    <property type="match status" value="1"/>
</dbReference>
<evidence type="ECO:0000256" key="7">
    <source>
        <dbReference type="ARBA" id="ARBA00023136"/>
    </source>
</evidence>
<dbReference type="SMART" id="SM00382">
    <property type="entry name" value="AAA"/>
    <property type="match status" value="1"/>
</dbReference>
<dbReference type="RefSeq" id="WP_109305048.1">
    <property type="nucleotide sequence ID" value="NZ_BJUF01000003.1"/>
</dbReference>
<dbReference type="InterPro" id="IPR003593">
    <property type="entry name" value="AAA+_ATPase"/>
</dbReference>
<dbReference type="PROSITE" id="PS50893">
    <property type="entry name" value="ABC_TRANSPORTER_2"/>
    <property type="match status" value="1"/>
</dbReference>
<reference evidence="9 10" key="1">
    <citation type="submission" date="2018-05" db="EMBL/GenBank/DDBJ databases">
        <title>Kurthia sibirica genome sequence.</title>
        <authorList>
            <person name="Maclea K.S."/>
            <person name="Goen A.E."/>
        </authorList>
    </citation>
    <scope>NUCLEOTIDE SEQUENCE [LARGE SCALE GENOMIC DNA]</scope>
    <source>
        <strain evidence="9 10">ATCC 49154</strain>
    </source>
</reference>
<dbReference type="SUPFAM" id="SSF52540">
    <property type="entry name" value="P-loop containing nucleoside triphosphate hydrolases"/>
    <property type="match status" value="1"/>
</dbReference>
<dbReference type="PANTHER" id="PTHR43297:SF2">
    <property type="entry name" value="DIPEPTIDE TRANSPORT ATP-BINDING PROTEIN DPPD"/>
    <property type="match status" value="1"/>
</dbReference>
<dbReference type="FunFam" id="3.40.50.300:FF:000016">
    <property type="entry name" value="Oligopeptide ABC transporter ATP-binding component"/>
    <property type="match status" value="1"/>
</dbReference>
<keyword evidence="10" id="KW-1185">Reference proteome</keyword>
<feature type="domain" description="ABC transporter" evidence="8">
    <location>
        <begin position="8"/>
        <end position="260"/>
    </location>
</feature>
<dbReference type="Proteomes" id="UP000245938">
    <property type="component" value="Unassembled WGS sequence"/>
</dbReference>
<keyword evidence="5" id="KW-0547">Nucleotide-binding</keyword>
<comment type="caution">
    <text evidence="9">The sequence shown here is derived from an EMBL/GenBank/DDBJ whole genome shotgun (WGS) entry which is preliminary data.</text>
</comment>
<protein>
    <submittedName>
        <fullName evidence="9">Peptide ABC transporter ATP-binding protein</fullName>
    </submittedName>
</protein>